<evidence type="ECO:0000256" key="1">
    <source>
        <dbReference type="SAM" id="MobiDB-lite"/>
    </source>
</evidence>
<keyword evidence="4" id="KW-1185">Reference proteome</keyword>
<feature type="compositionally biased region" description="Basic and acidic residues" evidence="1">
    <location>
        <begin position="1"/>
        <end position="31"/>
    </location>
</feature>
<evidence type="ECO:0000259" key="2">
    <source>
        <dbReference type="Pfam" id="PF04690"/>
    </source>
</evidence>
<name>A0A7J9G023_9ROSI</name>
<protein>
    <recommendedName>
        <fullName evidence="2">YABBY protein C-terminal domain-containing protein</fullName>
    </recommendedName>
</protein>
<accession>A0A7J9G023</accession>
<proteinExistence type="predicted"/>
<dbReference type="Proteomes" id="UP000593560">
    <property type="component" value="Unassembled WGS sequence"/>
</dbReference>
<comment type="caution">
    <text evidence="3">The sequence shown here is derived from an EMBL/GenBank/DDBJ whole genome shotgun (WGS) entry which is preliminary data.</text>
</comment>
<sequence length="65" mass="7452">MMKREREGEIMKDKMLPKKVSELRRRDKESHLPTTASSSKVDEIQRIKAGNPDISHREAFSAAAK</sequence>
<dbReference type="EMBL" id="JABFAD010000001">
    <property type="protein sequence ID" value="MBA0790906.1"/>
    <property type="molecule type" value="Genomic_DNA"/>
</dbReference>
<dbReference type="AlphaFoldDB" id="A0A7J9G023"/>
<dbReference type="OrthoDB" id="667577at2759"/>
<dbReference type="InterPro" id="IPR056775">
    <property type="entry name" value="YABBY_C"/>
</dbReference>
<organism evidence="3 4">
    <name type="scientific">Gossypium harknessii</name>
    <dbReference type="NCBI Taxonomy" id="34285"/>
    <lineage>
        <taxon>Eukaryota</taxon>
        <taxon>Viridiplantae</taxon>
        <taxon>Streptophyta</taxon>
        <taxon>Embryophyta</taxon>
        <taxon>Tracheophyta</taxon>
        <taxon>Spermatophyta</taxon>
        <taxon>Magnoliopsida</taxon>
        <taxon>eudicotyledons</taxon>
        <taxon>Gunneridae</taxon>
        <taxon>Pentapetalae</taxon>
        <taxon>rosids</taxon>
        <taxon>malvids</taxon>
        <taxon>Malvales</taxon>
        <taxon>Malvaceae</taxon>
        <taxon>Malvoideae</taxon>
        <taxon>Gossypium</taxon>
    </lineage>
</organism>
<feature type="domain" description="YABBY protein C-terminal" evidence="2">
    <location>
        <begin position="15"/>
        <end position="65"/>
    </location>
</feature>
<evidence type="ECO:0000313" key="3">
    <source>
        <dbReference type="EMBL" id="MBA0790906.1"/>
    </source>
</evidence>
<gene>
    <name evidence="3" type="ORF">Gohar_015520</name>
</gene>
<feature type="non-terminal residue" evidence="3">
    <location>
        <position position="65"/>
    </location>
</feature>
<dbReference type="Pfam" id="PF04690">
    <property type="entry name" value="YABBY"/>
    <property type="match status" value="1"/>
</dbReference>
<evidence type="ECO:0000313" key="4">
    <source>
        <dbReference type="Proteomes" id="UP000593560"/>
    </source>
</evidence>
<feature type="region of interest" description="Disordered" evidence="1">
    <location>
        <begin position="1"/>
        <end position="65"/>
    </location>
</feature>
<reference evidence="3 4" key="1">
    <citation type="journal article" date="2019" name="Genome Biol. Evol.">
        <title>Insights into the evolution of the New World diploid cottons (Gossypium, subgenus Houzingenia) based on genome sequencing.</title>
        <authorList>
            <person name="Grover C.E."/>
            <person name="Arick M.A. 2nd"/>
            <person name="Thrash A."/>
            <person name="Conover J.L."/>
            <person name="Sanders W.S."/>
            <person name="Peterson D.G."/>
            <person name="Frelichowski J.E."/>
            <person name="Scheffler J.A."/>
            <person name="Scheffler B.E."/>
            <person name="Wendel J.F."/>
        </authorList>
    </citation>
    <scope>NUCLEOTIDE SEQUENCE [LARGE SCALE GENOMIC DNA]</scope>
    <source>
        <strain evidence="3">0</strain>
        <tissue evidence="3">Leaf</tissue>
    </source>
</reference>